<dbReference type="EMBL" id="JAESVA010000003">
    <property type="protein sequence ID" value="MCB8880312.1"/>
    <property type="molecule type" value="Genomic_DNA"/>
</dbReference>
<dbReference type="PANTHER" id="PTHR30509:SF9">
    <property type="entry name" value="MULTIDRUG RESISTANCE PROTEIN MDTO"/>
    <property type="match status" value="1"/>
</dbReference>
<evidence type="ECO:0000256" key="1">
    <source>
        <dbReference type="ARBA" id="ARBA00004651"/>
    </source>
</evidence>
<feature type="transmembrane region" description="Helical" evidence="7">
    <location>
        <begin position="152"/>
        <end position="174"/>
    </location>
</feature>
<dbReference type="Proteomes" id="UP000721844">
    <property type="component" value="Unassembled WGS sequence"/>
</dbReference>
<keyword evidence="5 7" id="KW-0472">Membrane</keyword>
<organism evidence="9 10">
    <name type="scientific">Acidisoma cellulosilyticum</name>
    <dbReference type="NCBI Taxonomy" id="2802395"/>
    <lineage>
        <taxon>Bacteria</taxon>
        <taxon>Pseudomonadati</taxon>
        <taxon>Pseudomonadota</taxon>
        <taxon>Alphaproteobacteria</taxon>
        <taxon>Acetobacterales</taxon>
        <taxon>Acidocellaceae</taxon>
        <taxon>Acidisoma</taxon>
    </lineage>
</organism>
<keyword evidence="3 7" id="KW-0812">Transmembrane</keyword>
<protein>
    <submittedName>
        <fullName evidence="9">FUSC family protein</fullName>
    </submittedName>
</protein>
<keyword evidence="10" id="KW-1185">Reference proteome</keyword>
<evidence type="ECO:0000256" key="2">
    <source>
        <dbReference type="ARBA" id="ARBA00022475"/>
    </source>
</evidence>
<feature type="transmembrane region" description="Helical" evidence="7">
    <location>
        <begin position="84"/>
        <end position="116"/>
    </location>
</feature>
<dbReference type="AlphaFoldDB" id="A0A963YZZ1"/>
<keyword evidence="2" id="KW-1003">Cell membrane</keyword>
<evidence type="ECO:0000259" key="8">
    <source>
        <dbReference type="Pfam" id="PF13515"/>
    </source>
</evidence>
<dbReference type="Pfam" id="PF13515">
    <property type="entry name" value="FUSC_2"/>
    <property type="match status" value="1"/>
</dbReference>
<accession>A0A963YZZ1</accession>
<comment type="caution">
    <text evidence="9">The sequence shown here is derived from an EMBL/GenBank/DDBJ whole genome shotgun (WGS) entry which is preliminary data.</text>
</comment>
<feature type="transmembrane region" description="Helical" evidence="7">
    <location>
        <begin position="492"/>
        <end position="513"/>
    </location>
</feature>
<name>A0A963YZZ1_9PROT</name>
<reference evidence="9 10" key="1">
    <citation type="journal article" date="2021" name="Microorganisms">
        <title>Acidisoma silvae sp. nov. and Acidisomacellulosilytica sp. nov., Two Acidophilic Bacteria Isolated from Decaying Wood, Hydrolyzing Cellulose and Producing Poly-3-hydroxybutyrate.</title>
        <authorList>
            <person name="Mieszkin S."/>
            <person name="Pouder E."/>
            <person name="Uroz S."/>
            <person name="Simon-Colin C."/>
            <person name="Alain K."/>
        </authorList>
    </citation>
    <scope>NUCLEOTIDE SEQUENCE [LARGE SCALE GENOMIC DNA]</scope>
    <source>
        <strain evidence="9 10">HW T5.17</strain>
    </source>
</reference>
<keyword evidence="4 7" id="KW-1133">Transmembrane helix</keyword>
<dbReference type="GO" id="GO:0005886">
    <property type="term" value="C:plasma membrane"/>
    <property type="evidence" value="ECO:0007669"/>
    <property type="project" value="UniProtKB-SubCell"/>
</dbReference>
<evidence type="ECO:0000256" key="7">
    <source>
        <dbReference type="SAM" id="Phobius"/>
    </source>
</evidence>
<comment type="similarity">
    <text evidence="6">Belongs to the YccS/YhfK family.</text>
</comment>
<evidence type="ECO:0000256" key="6">
    <source>
        <dbReference type="ARBA" id="ARBA00043993"/>
    </source>
</evidence>
<gene>
    <name evidence="9" type="ORF">ACELLULO517_08715</name>
</gene>
<evidence type="ECO:0000256" key="5">
    <source>
        <dbReference type="ARBA" id="ARBA00023136"/>
    </source>
</evidence>
<feature type="domain" description="Integral membrane bound transporter" evidence="8">
    <location>
        <begin position="385"/>
        <end position="507"/>
    </location>
</feature>
<dbReference type="PANTHER" id="PTHR30509">
    <property type="entry name" value="P-HYDROXYBENZOIC ACID EFFLUX PUMP SUBUNIT-RELATED"/>
    <property type="match status" value="1"/>
</dbReference>
<feature type="transmembrane region" description="Helical" evidence="7">
    <location>
        <begin position="469"/>
        <end position="486"/>
    </location>
</feature>
<comment type="subcellular location">
    <subcellularLocation>
        <location evidence="1">Cell membrane</location>
        <topology evidence="1">Multi-pass membrane protein</topology>
    </subcellularLocation>
</comment>
<proteinExistence type="inferred from homology"/>
<sequence length="663" mass="69258">MSDIQHTSLTYRLARKLESYSFAAAPEQIGLLEGARAALAVASLVALALLLGKPQLSWAAFGAFWACLADPGGRDGLRLRAMGVFALGGTVVAFCASAAADIGPVLAGMALLPLVFLPSLGGTYGPAISQAGSLVAVTAVVAVDFPSPPAGALTLAAIFLFGCLWAMGLSVFVWRIHRQAPARRAIASVFARLTDMATELLSGERQHRSGRAAWDAMNADHRRAIRTAIERARGLALGIESGSAFYAAQIDAADRIFAGLIAGGHHIADLGTSLAEGAERNLLSRLPLLLAEAHRQVARRDPASASLAAAADAVLRDCRAVDTAMARAIGAMAQALADLAELWRQGKVEAEILPASVRTGGLGLRRPVPMPVLHHAVRLALAVVLAYGLAIWLNLTFSYWATVAVVVVLQPLAATTWPRTLERVLGSIAGGVLAAAVLLLLPMKLALLLAVLLIAAAAIAFRFVNYTIFVVFLTALVVLITALLLPAESIPWARIVNNILGSLIAFAATLLLWPRQGPTPRAVLAAAIDANLGYAAAVVASTGISPALEVTRRTAGIASSAAETLQHRMSLEGQRRRAHLMEMQAVLHALRGVAGAATAHALALREADEADAATIRQQSLLLVQAFGATSTLPDKPLADAGSDDIAREIASVVQAVRVFLDPA</sequence>
<feature type="transmembrane region" description="Helical" evidence="7">
    <location>
        <begin position="34"/>
        <end position="52"/>
    </location>
</feature>
<evidence type="ECO:0000256" key="4">
    <source>
        <dbReference type="ARBA" id="ARBA00022989"/>
    </source>
</evidence>
<feature type="transmembrane region" description="Helical" evidence="7">
    <location>
        <begin position="375"/>
        <end position="393"/>
    </location>
</feature>
<dbReference type="RefSeq" id="WP_227306948.1">
    <property type="nucleotide sequence ID" value="NZ_JAESVA010000003.1"/>
</dbReference>
<evidence type="ECO:0000313" key="9">
    <source>
        <dbReference type="EMBL" id="MCB8880312.1"/>
    </source>
</evidence>
<evidence type="ECO:0000256" key="3">
    <source>
        <dbReference type="ARBA" id="ARBA00022692"/>
    </source>
</evidence>
<evidence type="ECO:0000313" key="10">
    <source>
        <dbReference type="Proteomes" id="UP000721844"/>
    </source>
</evidence>
<dbReference type="InterPro" id="IPR049453">
    <property type="entry name" value="Memb_transporter_dom"/>
</dbReference>